<name>A0ABM3N2P1_GALME</name>
<organism evidence="4 5">
    <name type="scientific">Galleria mellonella</name>
    <name type="common">Greater wax moth</name>
    <dbReference type="NCBI Taxonomy" id="7137"/>
    <lineage>
        <taxon>Eukaryota</taxon>
        <taxon>Metazoa</taxon>
        <taxon>Ecdysozoa</taxon>
        <taxon>Arthropoda</taxon>
        <taxon>Hexapoda</taxon>
        <taxon>Insecta</taxon>
        <taxon>Pterygota</taxon>
        <taxon>Neoptera</taxon>
        <taxon>Endopterygota</taxon>
        <taxon>Lepidoptera</taxon>
        <taxon>Glossata</taxon>
        <taxon>Ditrysia</taxon>
        <taxon>Pyraloidea</taxon>
        <taxon>Pyralidae</taxon>
        <taxon>Galleriinae</taxon>
        <taxon>Galleria</taxon>
    </lineage>
</organism>
<evidence type="ECO:0000313" key="4">
    <source>
        <dbReference type="Proteomes" id="UP001652740"/>
    </source>
</evidence>
<dbReference type="Proteomes" id="UP001652740">
    <property type="component" value="Unplaced"/>
</dbReference>
<comment type="similarity">
    <text evidence="1">Belongs to the CoA-transferase III family.</text>
</comment>
<dbReference type="GeneID" id="113522318"/>
<evidence type="ECO:0000256" key="1">
    <source>
        <dbReference type="ARBA" id="ARBA00008383"/>
    </source>
</evidence>
<keyword evidence="4" id="KW-1185">Reference proteome</keyword>
<dbReference type="InterPro" id="IPR050483">
    <property type="entry name" value="CoA-transferase_III_domain"/>
</dbReference>
<dbReference type="InterPro" id="IPR003673">
    <property type="entry name" value="CoA-Trfase_fam_III"/>
</dbReference>
<dbReference type="RefSeq" id="XP_052757836.1">
    <property type="nucleotide sequence ID" value="XM_052901876.1"/>
</dbReference>
<evidence type="ECO:0000256" key="3">
    <source>
        <dbReference type="SAM" id="MobiDB-lite"/>
    </source>
</evidence>
<dbReference type="PANTHER" id="PTHR48207">
    <property type="entry name" value="SUCCINATE--HYDROXYMETHYLGLUTARATE COA-TRANSFERASE"/>
    <property type="match status" value="1"/>
</dbReference>
<protein>
    <submittedName>
        <fullName evidence="5">Succinate--hydroxymethylglutarate CoA-transferase</fullName>
    </submittedName>
</protein>
<dbReference type="PANTHER" id="PTHR48207:SF3">
    <property type="entry name" value="SUCCINATE--HYDROXYMETHYLGLUTARATE COA-TRANSFERASE"/>
    <property type="match status" value="1"/>
</dbReference>
<reference evidence="5" key="1">
    <citation type="submission" date="2025-08" db="UniProtKB">
        <authorList>
            <consortium name="RefSeq"/>
        </authorList>
    </citation>
    <scope>IDENTIFICATION</scope>
    <source>
        <tissue evidence="5">Whole larvae</tissue>
    </source>
</reference>
<proteinExistence type="inferred from homology"/>
<dbReference type="InterPro" id="IPR023606">
    <property type="entry name" value="CoA-Trfase_III_dom_1_sf"/>
</dbReference>
<sequence length="545" mass="60264">MATVGTLFRIILKPQPWSLRCDYSTKVPALLTGINVLDLSRVIAGPFCTLTLGDLGANIIKIESLEGDEARKWGPPFIKDSTDSYYFLSVNRNKKSVCVDLKTREGKNIIYDLAKKCDVVVENYLPGKLDQLEVGYEKLKHVNPKLIYCAITGFGPTGPYAKKPGYDVIASAMGGLLNATGERNGNPVKPGVAITDVTTGLHAFGAIMTALYYRQVTGRGQKIDCNLLSTQISSMINIANIYLNCGIDSQRWGTAHANLVPYQAFKTKDGDIVIGTGSNAQFADFCKRIEREELINDARFKDNKARVENREAVIEIISNVIKTKTRKEWSEIFSDASFPNGPVNTMRDVFEDVHVRAIGLVKELPHPKAGTIKVVGAPTVYSEGGNFPRTAPPTLGQHTREILADFLGYNECDVDSLFAKKVVPFKILFVFLKESVEPVAVITLRPTRAQARKKVVWTEDTVDNENMNKKKSKCCCIYEKPRRFGESDSESSDDECEHCFGHVERRKQKQQESTSTDVQDAASPEPSASITLRAGEPPDKLSPPS</sequence>
<dbReference type="SUPFAM" id="SSF89796">
    <property type="entry name" value="CoA-transferase family III (CaiB/BaiF)"/>
    <property type="match status" value="1"/>
</dbReference>
<dbReference type="Pfam" id="PF07491">
    <property type="entry name" value="PPI_Ypi1"/>
    <property type="match status" value="1"/>
</dbReference>
<dbReference type="InterPro" id="IPR011107">
    <property type="entry name" value="PPI_Ypi1"/>
</dbReference>
<feature type="region of interest" description="Disordered" evidence="3">
    <location>
        <begin position="505"/>
        <end position="545"/>
    </location>
</feature>
<evidence type="ECO:0000256" key="2">
    <source>
        <dbReference type="ARBA" id="ARBA00022679"/>
    </source>
</evidence>
<dbReference type="Gene3D" id="3.40.50.10540">
    <property type="entry name" value="Crotonobetainyl-coa:carnitine coa-transferase, domain 1"/>
    <property type="match status" value="1"/>
</dbReference>
<dbReference type="Pfam" id="PF02515">
    <property type="entry name" value="CoA_transf_3"/>
    <property type="match status" value="1"/>
</dbReference>
<dbReference type="InterPro" id="IPR044855">
    <property type="entry name" value="CoA-Trfase_III_dom3_sf"/>
</dbReference>
<dbReference type="Gene3D" id="3.30.1540.10">
    <property type="entry name" value="formyl-coa transferase, domain 3"/>
    <property type="match status" value="1"/>
</dbReference>
<evidence type="ECO:0000313" key="5">
    <source>
        <dbReference type="RefSeq" id="XP_052757836.1"/>
    </source>
</evidence>
<gene>
    <name evidence="5" type="primary">LOC113522318</name>
</gene>
<keyword evidence="2" id="KW-0808">Transferase</keyword>
<accession>A0ABM3N2P1</accession>